<comment type="similarity">
    <text evidence="1">Belongs to the LytR/CpsA/Psr (LCP) family.</text>
</comment>
<name>A0A516R8P2_STRST</name>
<evidence type="ECO:0000313" key="5">
    <source>
        <dbReference type="Proteomes" id="UP000316806"/>
    </source>
</evidence>
<proteinExistence type="inferred from homology"/>
<dbReference type="InterPro" id="IPR050922">
    <property type="entry name" value="LytR/CpsA/Psr_CW_biosynth"/>
</dbReference>
<gene>
    <name evidence="4" type="ORF">FH965_16620</name>
</gene>
<dbReference type="Gene3D" id="3.40.630.190">
    <property type="entry name" value="LCP protein"/>
    <property type="match status" value="1"/>
</dbReference>
<dbReference type="InterPro" id="IPR004474">
    <property type="entry name" value="LytR_CpsA_psr"/>
</dbReference>
<evidence type="ECO:0000256" key="2">
    <source>
        <dbReference type="SAM" id="Phobius"/>
    </source>
</evidence>
<keyword evidence="2" id="KW-0812">Transmembrane</keyword>
<evidence type="ECO:0000256" key="1">
    <source>
        <dbReference type="ARBA" id="ARBA00006068"/>
    </source>
</evidence>
<feature type="domain" description="Cell envelope-related transcriptional attenuator" evidence="3">
    <location>
        <begin position="95"/>
        <end position="237"/>
    </location>
</feature>
<dbReference type="EMBL" id="CP040916">
    <property type="protein sequence ID" value="QDQ11994.1"/>
    <property type="molecule type" value="Genomic_DNA"/>
</dbReference>
<reference evidence="4 5" key="1">
    <citation type="journal article" date="2019" name="J. Ind. Microbiol. Biotechnol.">
        <title>The complete genomic sequence of Streptomyces spectabilis NRRL-2792 and identification of secondary metabolite biosynthetic gene clusters.</title>
        <authorList>
            <person name="Sinha A."/>
            <person name="Phillips-Salemka S."/>
            <person name="Niraula T.A."/>
            <person name="Short K.A."/>
            <person name="Niraula N.P."/>
        </authorList>
    </citation>
    <scope>NUCLEOTIDE SEQUENCE [LARGE SCALE GENOMIC DNA]</scope>
    <source>
        <strain evidence="4 5">NRRL 2792</strain>
    </source>
</reference>
<feature type="transmembrane region" description="Helical" evidence="2">
    <location>
        <begin position="20"/>
        <end position="42"/>
    </location>
</feature>
<dbReference type="Pfam" id="PF03816">
    <property type="entry name" value="LytR_cpsA_psr"/>
    <property type="match status" value="1"/>
</dbReference>
<keyword evidence="2" id="KW-1133">Transmembrane helix</keyword>
<evidence type="ECO:0000313" key="4">
    <source>
        <dbReference type="EMBL" id="QDQ11994.1"/>
    </source>
</evidence>
<dbReference type="AlphaFoldDB" id="A0A516R8P2"/>
<sequence>MSTHPLPGARGARRRWPRRVAWGLLAALVLVAAYGASLYFWAGARLRTTEAFRPYAGRPGPGEGTDWLLVGSDSRAALTPEQRRELHVGGDHGRHTDTIMLLHHGDGGPSLVSIPRDSYVRIPGHGKNKINAAYALGGAPLLTRTVEEATGLRLDHYAEVNFLGFVDVVDALGGVRICVPAGGLRDARSGADFAAGCQGMDGVQALRYVRARYADPLGDLGRVKRQRQLVSAVADRATGLSVLVPPWRLVPFLGTSLDALRVDGGTGVAALAELGLEMADLSGRKGATTTVPVAGEPEVPGVGDVVVWDSERAKRLFDALRNDTPIPTSGPN</sequence>
<dbReference type="PANTHER" id="PTHR33392:SF6">
    <property type="entry name" value="POLYISOPRENYL-TEICHOIC ACID--PEPTIDOGLYCAN TEICHOIC ACID TRANSFERASE TAGU"/>
    <property type="match status" value="1"/>
</dbReference>
<dbReference type="PANTHER" id="PTHR33392">
    <property type="entry name" value="POLYISOPRENYL-TEICHOIC ACID--PEPTIDOGLYCAN TEICHOIC ACID TRANSFERASE TAGU"/>
    <property type="match status" value="1"/>
</dbReference>
<evidence type="ECO:0000259" key="3">
    <source>
        <dbReference type="Pfam" id="PF03816"/>
    </source>
</evidence>
<dbReference type="RefSeq" id="WP_144003864.1">
    <property type="nucleotide sequence ID" value="NZ_CP040916.1"/>
</dbReference>
<organism evidence="4 5">
    <name type="scientific">Streptomyces spectabilis</name>
    <dbReference type="NCBI Taxonomy" id="68270"/>
    <lineage>
        <taxon>Bacteria</taxon>
        <taxon>Bacillati</taxon>
        <taxon>Actinomycetota</taxon>
        <taxon>Actinomycetes</taxon>
        <taxon>Kitasatosporales</taxon>
        <taxon>Streptomycetaceae</taxon>
        <taxon>Streptomyces</taxon>
    </lineage>
</organism>
<dbReference type="NCBIfam" id="TIGR00350">
    <property type="entry name" value="lytR_cpsA_psr"/>
    <property type="match status" value="1"/>
</dbReference>
<protein>
    <submittedName>
        <fullName evidence="4">LytR family transcriptional regulator</fullName>
    </submittedName>
</protein>
<dbReference type="Proteomes" id="UP000316806">
    <property type="component" value="Chromosome"/>
</dbReference>
<accession>A0A516R8P2</accession>
<keyword evidence="2" id="KW-0472">Membrane</keyword>